<feature type="transmembrane region" description="Helical" evidence="1">
    <location>
        <begin position="231"/>
        <end position="252"/>
    </location>
</feature>
<dbReference type="Proteomes" id="UP001144396">
    <property type="component" value="Unassembled WGS sequence"/>
</dbReference>
<keyword evidence="3" id="KW-1185">Reference proteome</keyword>
<feature type="transmembrane region" description="Helical" evidence="1">
    <location>
        <begin position="303"/>
        <end position="323"/>
    </location>
</feature>
<feature type="transmembrane region" description="Helical" evidence="1">
    <location>
        <begin position="376"/>
        <end position="397"/>
    </location>
</feature>
<dbReference type="AlphaFoldDB" id="A0A9W6CU14"/>
<evidence type="ECO:0000256" key="1">
    <source>
        <dbReference type="SAM" id="Phobius"/>
    </source>
</evidence>
<gene>
    <name evidence="2" type="ORF">ARHIZOSPH14_27100</name>
</gene>
<feature type="transmembrane region" description="Helical" evidence="1">
    <location>
        <begin position="60"/>
        <end position="79"/>
    </location>
</feature>
<evidence type="ECO:0000313" key="2">
    <source>
        <dbReference type="EMBL" id="GLI28468.1"/>
    </source>
</evidence>
<feature type="transmembrane region" description="Helical" evidence="1">
    <location>
        <begin position="450"/>
        <end position="474"/>
    </location>
</feature>
<feature type="transmembrane region" description="Helical" evidence="1">
    <location>
        <begin position="100"/>
        <end position="126"/>
    </location>
</feature>
<accession>A0A9W6CU14</accession>
<feature type="transmembrane region" description="Helical" evidence="1">
    <location>
        <begin position="403"/>
        <end position="429"/>
    </location>
</feature>
<feature type="transmembrane region" description="Helical" evidence="1">
    <location>
        <begin position="329"/>
        <end position="347"/>
    </location>
</feature>
<feature type="transmembrane region" description="Helical" evidence="1">
    <location>
        <begin position="173"/>
        <end position="194"/>
    </location>
</feature>
<sequence length="524" mass="54662">MVAQLVRLKLLLLANMFRRSAWQVVGITLGIAYGIGVSLLITTILAGLRLAPDTGLIRDVLVVAGSVIVAGFIIVPLILGVDDSMDPRRFALLGMPDRTLAAGLAVAAMVGIPTVVLGIGLVGTVITWSRGFWVTLLAIISAAIAFATCVLLARVATSIGAFALSTRRSREALGVLGIVLAVLSAPALLSLLTIDWARSGLRVLEQLAAVLGWTPLGAVWAVPGDAASGQVWFALLKLLIAGGTVVGLWYAWEWLVARMLVTPGREASARSYRGLGWFDVLLGTPTSVVAARTLTYIFRDARYWASYLILPVAPVLVVVPLGIAGVDPSLLALIPVPMVSLFLAWTVHNDTALDSTAVWMHVTSGVRGTADRIGRLLPVFLVGVVVIAIGAPISAMFYGDLAILPAIVGVSGCLLGSALGIGSIVSARFPYPAVKPGDSPFQAPQSSSSIAAFVQAITMLASVVFALPAILFMLRGMSGLDIWFESALWAGLLIGSAVLVAGVLIGGAVFSRRGPEILAAAQRA</sequence>
<comment type="caution">
    <text evidence="2">The sequence shown here is derived from an EMBL/GenBank/DDBJ whole genome shotgun (WGS) entry which is preliminary data.</text>
</comment>
<keyword evidence="1" id="KW-0472">Membrane</keyword>
<proteinExistence type="predicted"/>
<evidence type="ECO:0008006" key="4">
    <source>
        <dbReference type="Google" id="ProtNLM"/>
    </source>
</evidence>
<feature type="transmembrane region" description="Helical" evidence="1">
    <location>
        <begin position="132"/>
        <end position="153"/>
    </location>
</feature>
<dbReference type="EMBL" id="BSDP01000001">
    <property type="protein sequence ID" value="GLI28468.1"/>
    <property type="molecule type" value="Genomic_DNA"/>
</dbReference>
<feature type="transmembrane region" description="Helical" evidence="1">
    <location>
        <begin position="21"/>
        <end position="48"/>
    </location>
</feature>
<reference evidence="2" key="1">
    <citation type="submission" date="2022-12" db="EMBL/GenBank/DDBJ databases">
        <title>Reference genome sequencing for broad-spectrum identification of bacterial and archaeal isolates by mass spectrometry.</title>
        <authorList>
            <person name="Sekiguchi Y."/>
            <person name="Tourlousse D.M."/>
        </authorList>
    </citation>
    <scope>NUCLEOTIDE SEQUENCE</scope>
    <source>
        <strain evidence="2">14</strain>
    </source>
</reference>
<keyword evidence="1" id="KW-0812">Transmembrane</keyword>
<dbReference type="RefSeq" id="WP_281885873.1">
    <property type="nucleotide sequence ID" value="NZ_BSDP01000001.1"/>
</dbReference>
<evidence type="ECO:0000313" key="3">
    <source>
        <dbReference type="Proteomes" id="UP001144396"/>
    </source>
</evidence>
<name>A0A9W6CU14_9MICO</name>
<feature type="transmembrane region" description="Helical" evidence="1">
    <location>
        <begin position="486"/>
        <end position="510"/>
    </location>
</feature>
<keyword evidence="1" id="KW-1133">Transmembrane helix</keyword>
<organism evidence="2 3">
    <name type="scientific">Agromyces rhizosphaerae</name>
    <dbReference type="NCBI Taxonomy" id="88374"/>
    <lineage>
        <taxon>Bacteria</taxon>
        <taxon>Bacillati</taxon>
        <taxon>Actinomycetota</taxon>
        <taxon>Actinomycetes</taxon>
        <taxon>Micrococcales</taxon>
        <taxon>Microbacteriaceae</taxon>
        <taxon>Agromyces</taxon>
    </lineage>
</organism>
<protein>
    <recommendedName>
        <fullName evidence="4">ABC-2 type transport system permease protein</fullName>
    </recommendedName>
</protein>